<feature type="transmembrane region" description="Helical" evidence="1">
    <location>
        <begin position="203"/>
        <end position="225"/>
    </location>
</feature>
<keyword evidence="3" id="KW-1185">Reference proteome</keyword>
<evidence type="ECO:0000313" key="2">
    <source>
        <dbReference type="EMBL" id="PSB05015.1"/>
    </source>
</evidence>
<dbReference type="Proteomes" id="UP000238762">
    <property type="component" value="Unassembled WGS sequence"/>
</dbReference>
<keyword evidence="1" id="KW-0472">Membrane</keyword>
<feature type="transmembrane region" description="Helical" evidence="1">
    <location>
        <begin position="12"/>
        <end position="30"/>
    </location>
</feature>
<feature type="transmembrane region" description="Helical" evidence="1">
    <location>
        <begin position="153"/>
        <end position="171"/>
    </location>
</feature>
<name>A0A2T1C9R9_9CYAN</name>
<gene>
    <name evidence="2" type="ORF">C7B64_01240</name>
</gene>
<keyword evidence="1" id="KW-1133">Transmembrane helix</keyword>
<evidence type="ECO:0000256" key="1">
    <source>
        <dbReference type="SAM" id="Phobius"/>
    </source>
</evidence>
<evidence type="ECO:0000313" key="3">
    <source>
        <dbReference type="Proteomes" id="UP000238762"/>
    </source>
</evidence>
<feature type="transmembrane region" description="Helical" evidence="1">
    <location>
        <begin position="50"/>
        <end position="71"/>
    </location>
</feature>
<sequence>MTQNDVKKPKSSWKSRLGWLVWGVVIFFLVKVGKDRAQEVAGIKITSQGWIYLAIAFGFTLLAHIWSGLVWGKILRYFQQPLPYSWLLRVYLKTNIAKYLPGNIWHYYGRISAIQEAGGTLEVATFSVLLEPLLMAAAAIIIALSGNNSVNRVWQILSLLGVILAVHPRVLNPLMQLLAKFKGKADASLKLQSYPVLPLLGEMGFVGLRGTGFVFALLAFTAIIPSQIPQILSGFSWAWLLGLIIPGAPGGIGVFEATAIAILQPLFSPGLLLSVVAIFRVVSLLAEVVAAGLAVVGDVGLRISKE</sequence>
<dbReference type="OrthoDB" id="2542372at2"/>
<protein>
    <submittedName>
        <fullName evidence="2">Uncharacterized protein</fullName>
    </submittedName>
</protein>
<reference evidence="2 3" key="2">
    <citation type="submission" date="2018-03" db="EMBL/GenBank/DDBJ databases">
        <title>The ancient ancestry and fast evolution of plastids.</title>
        <authorList>
            <person name="Moore K.R."/>
            <person name="Magnabosco C."/>
            <person name="Momper L."/>
            <person name="Gold D.A."/>
            <person name="Bosak T."/>
            <person name="Fournier G.P."/>
        </authorList>
    </citation>
    <scope>NUCLEOTIDE SEQUENCE [LARGE SCALE GENOMIC DNA]</scope>
    <source>
        <strain evidence="2 3">CCAP 1448/3</strain>
    </source>
</reference>
<feature type="transmembrane region" description="Helical" evidence="1">
    <location>
        <begin position="237"/>
        <end position="264"/>
    </location>
</feature>
<organism evidence="2 3">
    <name type="scientific">Merismopedia glauca CCAP 1448/3</name>
    <dbReference type="NCBI Taxonomy" id="1296344"/>
    <lineage>
        <taxon>Bacteria</taxon>
        <taxon>Bacillati</taxon>
        <taxon>Cyanobacteriota</taxon>
        <taxon>Cyanophyceae</taxon>
        <taxon>Synechococcales</taxon>
        <taxon>Merismopediaceae</taxon>
        <taxon>Merismopedia</taxon>
    </lineage>
</organism>
<dbReference type="RefSeq" id="WP_106286846.1">
    <property type="nucleotide sequence ID" value="NZ_CAWNTC010000127.1"/>
</dbReference>
<dbReference type="EMBL" id="PVWJ01000004">
    <property type="protein sequence ID" value="PSB05015.1"/>
    <property type="molecule type" value="Genomic_DNA"/>
</dbReference>
<reference evidence="2 3" key="1">
    <citation type="submission" date="2018-02" db="EMBL/GenBank/DDBJ databases">
        <authorList>
            <person name="Cohen D.B."/>
            <person name="Kent A.D."/>
        </authorList>
    </citation>
    <scope>NUCLEOTIDE SEQUENCE [LARGE SCALE GENOMIC DNA]</scope>
    <source>
        <strain evidence="2 3">CCAP 1448/3</strain>
    </source>
</reference>
<feature type="transmembrane region" description="Helical" evidence="1">
    <location>
        <begin position="270"/>
        <end position="296"/>
    </location>
</feature>
<proteinExistence type="predicted"/>
<accession>A0A2T1C9R9</accession>
<feature type="transmembrane region" description="Helical" evidence="1">
    <location>
        <begin position="126"/>
        <end position="146"/>
    </location>
</feature>
<keyword evidence="1" id="KW-0812">Transmembrane</keyword>
<comment type="caution">
    <text evidence="2">The sequence shown here is derived from an EMBL/GenBank/DDBJ whole genome shotgun (WGS) entry which is preliminary data.</text>
</comment>
<dbReference type="AlphaFoldDB" id="A0A2T1C9R9"/>